<dbReference type="SUPFAM" id="SSF63380">
    <property type="entry name" value="Riboflavin synthase domain-like"/>
    <property type="match status" value="1"/>
</dbReference>
<proteinExistence type="predicted"/>
<evidence type="ECO:0000313" key="2">
    <source>
        <dbReference type="EMBL" id="MFC6021173.1"/>
    </source>
</evidence>
<feature type="domain" description="FAD-binding FR-type" evidence="1">
    <location>
        <begin position="4"/>
        <end position="135"/>
    </location>
</feature>
<dbReference type="Pfam" id="PF04954">
    <property type="entry name" value="SIP"/>
    <property type="match status" value="1"/>
</dbReference>
<dbReference type="InterPro" id="IPR017927">
    <property type="entry name" value="FAD-bd_FR_type"/>
</dbReference>
<dbReference type="InterPro" id="IPR017938">
    <property type="entry name" value="Riboflavin_synthase-like_b-brl"/>
</dbReference>
<protein>
    <submittedName>
        <fullName evidence="2">Siderophore-interacting protein</fullName>
    </submittedName>
</protein>
<dbReference type="Gene3D" id="2.40.30.10">
    <property type="entry name" value="Translation factors"/>
    <property type="match status" value="1"/>
</dbReference>
<dbReference type="InterPro" id="IPR039374">
    <property type="entry name" value="SIP_fam"/>
</dbReference>
<dbReference type="PANTHER" id="PTHR30157">
    <property type="entry name" value="FERRIC REDUCTASE, NADPH-DEPENDENT"/>
    <property type="match status" value="1"/>
</dbReference>
<dbReference type="InterPro" id="IPR039261">
    <property type="entry name" value="FNR_nucleotide-bd"/>
</dbReference>
<accession>A0ABW1KL49</accession>
<dbReference type="PANTHER" id="PTHR30157:SF0">
    <property type="entry name" value="NADPH-DEPENDENT FERRIC-CHELATE REDUCTASE"/>
    <property type="match status" value="1"/>
</dbReference>
<dbReference type="Proteomes" id="UP001596203">
    <property type="component" value="Unassembled WGS sequence"/>
</dbReference>
<sequence>MAQLPIRYIRVADVQRITPHMARVTFTGDDLADLHLDGPDQQVKLYFPRPGQSRPRMPEPGPDLYRWYESFTAIPEPERPWTRSYTIRAHHPQGTLIDIDFAMHDDAGPATRWALHASPGDTLAMFGPSPVFARPIPIGSTDWMLLAGDEAALPAIGTIIEALPEGARVLAFVEVRDPAEEQRFDTRGDVTLRWLHRGDIPAGHSTLLIDAVRGADFPPGSVFVWLAGESGTVRTLRRHLLHDRQLPRQSIDFTGYWRLTLTQDDAPTEEDLTEARERLADASAQTSPS</sequence>
<evidence type="ECO:0000259" key="1">
    <source>
        <dbReference type="PROSITE" id="PS51384"/>
    </source>
</evidence>
<dbReference type="Pfam" id="PF08021">
    <property type="entry name" value="FAD_binding_9"/>
    <property type="match status" value="1"/>
</dbReference>
<dbReference type="Gene3D" id="3.40.50.80">
    <property type="entry name" value="Nucleotide-binding domain of ferredoxin-NADP reductase (FNR) module"/>
    <property type="match status" value="1"/>
</dbReference>
<dbReference type="InterPro" id="IPR007037">
    <property type="entry name" value="SIP_rossman_dom"/>
</dbReference>
<dbReference type="EMBL" id="JBHSPR010000039">
    <property type="protein sequence ID" value="MFC6021173.1"/>
    <property type="molecule type" value="Genomic_DNA"/>
</dbReference>
<evidence type="ECO:0000313" key="3">
    <source>
        <dbReference type="Proteomes" id="UP001596203"/>
    </source>
</evidence>
<dbReference type="InterPro" id="IPR013113">
    <property type="entry name" value="SIP_FAD-bd"/>
</dbReference>
<keyword evidence="3" id="KW-1185">Reference proteome</keyword>
<comment type="caution">
    <text evidence="2">The sequence shown here is derived from an EMBL/GenBank/DDBJ whole genome shotgun (WGS) entry which is preliminary data.</text>
</comment>
<reference evidence="3" key="1">
    <citation type="journal article" date="2019" name="Int. J. Syst. Evol. Microbiol.">
        <title>The Global Catalogue of Microorganisms (GCM) 10K type strain sequencing project: providing services to taxonomists for standard genome sequencing and annotation.</title>
        <authorList>
            <consortium name="The Broad Institute Genomics Platform"/>
            <consortium name="The Broad Institute Genome Sequencing Center for Infectious Disease"/>
            <person name="Wu L."/>
            <person name="Ma J."/>
        </authorList>
    </citation>
    <scope>NUCLEOTIDE SEQUENCE [LARGE SCALE GENOMIC DNA]</scope>
    <source>
        <strain evidence="3">ZS-35-S2</strain>
    </source>
</reference>
<name>A0ABW1KL49_9ACTN</name>
<dbReference type="RefSeq" id="WP_377429093.1">
    <property type="nucleotide sequence ID" value="NZ_JBHSPR010000039.1"/>
</dbReference>
<dbReference type="CDD" id="cd06193">
    <property type="entry name" value="siderophore_interacting"/>
    <property type="match status" value="1"/>
</dbReference>
<organism evidence="2 3">
    <name type="scientific">Plantactinospora solaniradicis</name>
    <dbReference type="NCBI Taxonomy" id="1723736"/>
    <lineage>
        <taxon>Bacteria</taxon>
        <taxon>Bacillati</taxon>
        <taxon>Actinomycetota</taxon>
        <taxon>Actinomycetes</taxon>
        <taxon>Micromonosporales</taxon>
        <taxon>Micromonosporaceae</taxon>
        <taxon>Plantactinospora</taxon>
    </lineage>
</organism>
<gene>
    <name evidence="2" type="ORF">ACFP2T_33990</name>
</gene>
<dbReference type="PROSITE" id="PS51384">
    <property type="entry name" value="FAD_FR"/>
    <property type="match status" value="1"/>
</dbReference>